<dbReference type="Proteomes" id="UP000237000">
    <property type="component" value="Unassembled WGS sequence"/>
</dbReference>
<comment type="caution">
    <text evidence="1">The sequence shown here is derived from an EMBL/GenBank/DDBJ whole genome shotgun (WGS) entry which is preliminary data.</text>
</comment>
<keyword evidence="2" id="KW-1185">Reference proteome</keyword>
<evidence type="ECO:0000313" key="2">
    <source>
        <dbReference type="Proteomes" id="UP000237000"/>
    </source>
</evidence>
<evidence type="ECO:0000313" key="1">
    <source>
        <dbReference type="EMBL" id="PON95617.1"/>
    </source>
</evidence>
<reference evidence="2" key="1">
    <citation type="submission" date="2016-06" db="EMBL/GenBank/DDBJ databases">
        <title>Parallel loss of symbiosis genes in relatives of nitrogen-fixing non-legume Parasponia.</title>
        <authorList>
            <person name="Van Velzen R."/>
            <person name="Holmer R."/>
            <person name="Bu F."/>
            <person name="Rutten L."/>
            <person name="Van Zeijl A."/>
            <person name="Liu W."/>
            <person name="Santuari L."/>
            <person name="Cao Q."/>
            <person name="Sharma T."/>
            <person name="Shen D."/>
            <person name="Roswanjaya Y."/>
            <person name="Wardhani T."/>
            <person name="Kalhor M.S."/>
            <person name="Jansen J."/>
            <person name="Van den Hoogen J."/>
            <person name="Gungor B."/>
            <person name="Hartog M."/>
            <person name="Hontelez J."/>
            <person name="Verver J."/>
            <person name="Yang W.-C."/>
            <person name="Schijlen E."/>
            <person name="Repin R."/>
            <person name="Schilthuizen M."/>
            <person name="Schranz E."/>
            <person name="Heidstra R."/>
            <person name="Miyata K."/>
            <person name="Fedorova E."/>
            <person name="Kohlen W."/>
            <person name="Bisseling T."/>
            <person name="Smit S."/>
            <person name="Geurts R."/>
        </authorList>
    </citation>
    <scope>NUCLEOTIDE SEQUENCE [LARGE SCALE GENOMIC DNA]</scope>
    <source>
        <strain evidence="2">cv. RG33-2</strain>
    </source>
</reference>
<accession>A0A2P5FCU2</accession>
<protein>
    <submittedName>
        <fullName evidence="1">Uncharacterized protein</fullName>
    </submittedName>
</protein>
<sequence>MIHSSIYPKGSKAERRFSKVVSQLRPQTKILWWFTSWSVMSQTRWKRAESLTAASHMRSINWSFE</sequence>
<organism evidence="1 2">
    <name type="scientific">Trema orientale</name>
    <name type="common">Charcoal tree</name>
    <name type="synonym">Celtis orientalis</name>
    <dbReference type="NCBI Taxonomy" id="63057"/>
    <lineage>
        <taxon>Eukaryota</taxon>
        <taxon>Viridiplantae</taxon>
        <taxon>Streptophyta</taxon>
        <taxon>Embryophyta</taxon>
        <taxon>Tracheophyta</taxon>
        <taxon>Spermatophyta</taxon>
        <taxon>Magnoliopsida</taxon>
        <taxon>eudicotyledons</taxon>
        <taxon>Gunneridae</taxon>
        <taxon>Pentapetalae</taxon>
        <taxon>rosids</taxon>
        <taxon>fabids</taxon>
        <taxon>Rosales</taxon>
        <taxon>Cannabaceae</taxon>
        <taxon>Trema</taxon>
    </lineage>
</organism>
<proteinExistence type="predicted"/>
<name>A0A2P5FCU2_TREOI</name>
<dbReference type="InParanoid" id="A0A2P5FCU2"/>
<dbReference type="EMBL" id="JXTC01000043">
    <property type="protein sequence ID" value="PON95617.1"/>
    <property type="molecule type" value="Genomic_DNA"/>
</dbReference>
<dbReference type="AlphaFoldDB" id="A0A2P5FCU2"/>
<gene>
    <name evidence="1" type="ORF">TorRG33x02_084460</name>
</gene>